<feature type="domain" description="HTH araC/xylS-type" evidence="4">
    <location>
        <begin position="174"/>
        <end position="272"/>
    </location>
</feature>
<keyword evidence="1" id="KW-0805">Transcription regulation</keyword>
<reference evidence="5" key="1">
    <citation type="submission" date="2020-10" db="EMBL/GenBank/DDBJ databases">
        <authorList>
            <person name="Gilroy R."/>
        </authorList>
    </citation>
    <scope>NUCLEOTIDE SEQUENCE</scope>
    <source>
        <strain evidence="5">CHK199-13235</strain>
    </source>
</reference>
<dbReference type="Gene3D" id="1.10.10.60">
    <property type="entry name" value="Homeodomain-like"/>
    <property type="match status" value="2"/>
</dbReference>
<dbReference type="PANTHER" id="PTHR43280">
    <property type="entry name" value="ARAC-FAMILY TRANSCRIPTIONAL REGULATOR"/>
    <property type="match status" value="1"/>
</dbReference>
<dbReference type="PROSITE" id="PS01124">
    <property type="entry name" value="HTH_ARAC_FAMILY_2"/>
    <property type="match status" value="1"/>
</dbReference>
<dbReference type="Gene3D" id="2.60.120.280">
    <property type="entry name" value="Regulatory protein AraC"/>
    <property type="match status" value="1"/>
</dbReference>
<dbReference type="PROSITE" id="PS00041">
    <property type="entry name" value="HTH_ARAC_FAMILY_1"/>
    <property type="match status" value="1"/>
</dbReference>
<evidence type="ECO:0000313" key="5">
    <source>
        <dbReference type="EMBL" id="HIS75923.1"/>
    </source>
</evidence>
<dbReference type="InterPro" id="IPR003313">
    <property type="entry name" value="AraC-bd"/>
</dbReference>
<proteinExistence type="predicted"/>
<comment type="caution">
    <text evidence="5">The sequence shown here is derived from an EMBL/GenBank/DDBJ whole genome shotgun (WGS) entry which is preliminary data.</text>
</comment>
<gene>
    <name evidence="5" type="ORF">IAB51_03835</name>
</gene>
<dbReference type="Proteomes" id="UP000824002">
    <property type="component" value="Unassembled WGS sequence"/>
</dbReference>
<dbReference type="InterPro" id="IPR018062">
    <property type="entry name" value="HTH_AraC-typ_CS"/>
</dbReference>
<evidence type="ECO:0000256" key="1">
    <source>
        <dbReference type="ARBA" id="ARBA00023015"/>
    </source>
</evidence>
<name>A0A9D1K0D1_9FIRM</name>
<evidence type="ECO:0000256" key="2">
    <source>
        <dbReference type="ARBA" id="ARBA00023125"/>
    </source>
</evidence>
<reference evidence="5" key="2">
    <citation type="journal article" date="2021" name="PeerJ">
        <title>Extensive microbial diversity within the chicken gut microbiome revealed by metagenomics and culture.</title>
        <authorList>
            <person name="Gilroy R."/>
            <person name="Ravi A."/>
            <person name="Getino M."/>
            <person name="Pursley I."/>
            <person name="Horton D.L."/>
            <person name="Alikhan N.F."/>
            <person name="Baker D."/>
            <person name="Gharbi K."/>
            <person name="Hall N."/>
            <person name="Watson M."/>
            <person name="Adriaenssens E.M."/>
            <person name="Foster-Nyarko E."/>
            <person name="Jarju S."/>
            <person name="Secka A."/>
            <person name="Antonio M."/>
            <person name="Oren A."/>
            <person name="Chaudhuri R.R."/>
            <person name="La Ragione R."/>
            <person name="Hildebrand F."/>
            <person name="Pallen M.J."/>
        </authorList>
    </citation>
    <scope>NUCLEOTIDE SEQUENCE</scope>
    <source>
        <strain evidence="5">CHK199-13235</strain>
    </source>
</reference>
<dbReference type="AlphaFoldDB" id="A0A9D1K0D1"/>
<dbReference type="EMBL" id="DVJP01000029">
    <property type="protein sequence ID" value="HIS75923.1"/>
    <property type="molecule type" value="Genomic_DNA"/>
</dbReference>
<accession>A0A9D1K0D1</accession>
<dbReference type="SUPFAM" id="SSF51215">
    <property type="entry name" value="Regulatory protein AraC"/>
    <property type="match status" value="1"/>
</dbReference>
<dbReference type="PANTHER" id="PTHR43280:SF30">
    <property type="entry name" value="MMSAB OPERON REGULATORY PROTEIN"/>
    <property type="match status" value="1"/>
</dbReference>
<dbReference type="GO" id="GO:0043565">
    <property type="term" value="F:sequence-specific DNA binding"/>
    <property type="evidence" value="ECO:0007669"/>
    <property type="project" value="InterPro"/>
</dbReference>
<dbReference type="Pfam" id="PF02311">
    <property type="entry name" value="AraC_binding"/>
    <property type="match status" value="1"/>
</dbReference>
<keyword evidence="2" id="KW-0238">DNA-binding</keyword>
<dbReference type="CDD" id="cd06986">
    <property type="entry name" value="cupin_MmsR-like_N"/>
    <property type="match status" value="1"/>
</dbReference>
<dbReference type="GO" id="GO:0003700">
    <property type="term" value="F:DNA-binding transcription factor activity"/>
    <property type="evidence" value="ECO:0007669"/>
    <property type="project" value="InterPro"/>
</dbReference>
<dbReference type="InterPro" id="IPR018060">
    <property type="entry name" value="HTH_AraC"/>
</dbReference>
<dbReference type="InterPro" id="IPR037923">
    <property type="entry name" value="HTH-like"/>
</dbReference>
<dbReference type="InterPro" id="IPR009057">
    <property type="entry name" value="Homeodomain-like_sf"/>
</dbReference>
<evidence type="ECO:0000256" key="3">
    <source>
        <dbReference type="ARBA" id="ARBA00023163"/>
    </source>
</evidence>
<dbReference type="SMART" id="SM00342">
    <property type="entry name" value="HTH_ARAC"/>
    <property type="match status" value="1"/>
</dbReference>
<dbReference type="SUPFAM" id="SSF46689">
    <property type="entry name" value="Homeodomain-like"/>
    <property type="match status" value="2"/>
</dbReference>
<sequence length="275" mass="31057">MEQDFFKYSYKIKSQENLSLSVYNTGYQHCEAGYTWGPATRDHYLFHLVTEGKGRLTVPEGTFDIGPGDLFLIRPGELVTYAADRENPWFYWWVGFNGTEAHRLVHSTLFAGGARVLRPENGEEIRRRLLDIYDARGSAAAHEARMLGRLYLFLGELMECAPAARETTARQYVDKAAGFISRNFSRDITIADVADFTGISKSHLYRVFSQELGISPVQFLIRYRVGEACAMLRGSAMSVGEVAASCGFRDPLYFSRIFRRVKGTPPRDYAKNGGE</sequence>
<organism evidence="5 6">
    <name type="scientific">Candidatus Merdivicinus excrementipullorum</name>
    <dbReference type="NCBI Taxonomy" id="2840867"/>
    <lineage>
        <taxon>Bacteria</taxon>
        <taxon>Bacillati</taxon>
        <taxon>Bacillota</taxon>
        <taxon>Clostridia</taxon>
        <taxon>Eubacteriales</taxon>
        <taxon>Oscillospiraceae</taxon>
        <taxon>Oscillospiraceae incertae sedis</taxon>
        <taxon>Candidatus Merdivicinus</taxon>
    </lineage>
</organism>
<protein>
    <submittedName>
        <fullName evidence="5">AraC family transcriptional regulator</fullName>
    </submittedName>
</protein>
<evidence type="ECO:0000259" key="4">
    <source>
        <dbReference type="PROSITE" id="PS01124"/>
    </source>
</evidence>
<evidence type="ECO:0000313" key="6">
    <source>
        <dbReference type="Proteomes" id="UP000824002"/>
    </source>
</evidence>
<keyword evidence="3" id="KW-0804">Transcription</keyword>
<dbReference type="Pfam" id="PF12833">
    <property type="entry name" value="HTH_18"/>
    <property type="match status" value="1"/>
</dbReference>